<comment type="subunit">
    <text evidence="5">V-ATPase is a heteromultimeric enzyme made up of two complexes: the ATP-hydrolytic V1 complex and the proton translocation V0 complex. The V1 complex consists of three catalytic AB heterodimers that form a heterohexamer, three peripheral stalks each consisting of EG heterodimers, one central rotor including subunits D and F, and the regulatory subunits C and H. The proton translocation complex V0 consists of the proton transport subunit a, a ring of proteolipid subunits c9c'', rotary subunit d, subunits e and f, and the accessory subunits ATP6AP1/Ac45 and ATP6AP2/PRR.</text>
</comment>
<dbReference type="InParanoid" id="D2HPA4"/>
<keyword evidence="3 6" id="KW-0375">Hydrogen ion transport</keyword>
<evidence type="ECO:0000256" key="1">
    <source>
        <dbReference type="ARBA" id="ARBA00010066"/>
    </source>
</evidence>
<dbReference type="InterPro" id="IPR005124">
    <property type="entry name" value="V-ATPase_G"/>
</dbReference>
<gene>
    <name evidence="7" type="ORF">PANDA_013593</name>
</gene>
<evidence type="ECO:0000256" key="2">
    <source>
        <dbReference type="ARBA" id="ARBA00022448"/>
    </source>
</evidence>
<dbReference type="GO" id="GO:0030672">
    <property type="term" value="C:synaptic vesicle membrane"/>
    <property type="evidence" value="ECO:0007669"/>
    <property type="project" value="TreeGrafter"/>
</dbReference>
<evidence type="ECO:0000256" key="3">
    <source>
        <dbReference type="ARBA" id="ARBA00022781"/>
    </source>
</evidence>
<dbReference type="NCBIfam" id="TIGR01147">
    <property type="entry name" value="V_ATP_synt_G"/>
    <property type="match status" value="1"/>
</dbReference>
<proteinExistence type="inferred from homology"/>
<dbReference type="GO" id="GO:0016887">
    <property type="term" value="F:ATP hydrolysis activity"/>
    <property type="evidence" value="ECO:0007669"/>
    <property type="project" value="TreeGrafter"/>
</dbReference>
<dbReference type="PANTHER" id="PTHR12713">
    <property type="entry name" value="VACUOLAR ATP SYNTHASE SUBUNIT G"/>
    <property type="match status" value="1"/>
</dbReference>
<dbReference type="PANTHER" id="PTHR12713:SF12">
    <property type="entry name" value="V-TYPE PROTON ATPASE SUBUNIT G 1"/>
    <property type="match status" value="1"/>
</dbReference>
<dbReference type="GO" id="GO:0097401">
    <property type="term" value="P:synaptic vesicle lumen acidification"/>
    <property type="evidence" value="ECO:0007669"/>
    <property type="project" value="TreeGrafter"/>
</dbReference>
<comment type="function">
    <text evidence="6">Subunit of the V1 complex of vacuolar(H+)-ATPase (V-ATPase), a multisubunit enzyme composed of a peripheral complex (V1) that hydrolyzes ATP and a membrane integral complex (V0) that translocates protons. V-ATPase is responsible for acidifying and maintaining the pH of intracellular compartments and in some cell types, is targeted to the plasma membrane, where it is responsible for acidifying the extracellular environment.</text>
</comment>
<keyword evidence="2 6" id="KW-0813">Transport</keyword>
<dbReference type="GO" id="GO:0046961">
    <property type="term" value="F:proton-transporting ATPase activity, rotational mechanism"/>
    <property type="evidence" value="ECO:0007669"/>
    <property type="project" value="InterPro"/>
</dbReference>
<feature type="non-terminal residue" evidence="7">
    <location>
        <position position="1"/>
    </location>
</feature>
<evidence type="ECO:0000256" key="5">
    <source>
        <dbReference type="ARBA" id="ARBA00046696"/>
    </source>
</evidence>
<reference evidence="7" key="1">
    <citation type="journal article" date="2010" name="Nature">
        <title>The sequence and de novo assembly of the giant panda genome.</title>
        <authorList>
            <person name="Li R."/>
            <person name="Fan W."/>
            <person name="Tian G."/>
            <person name="Zhu H."/>
            <person name="He L."/>
            <person name="Cai J."/>
            <person name="Huang Q."/>
            <person name="Cai Q."/>
            <person name="Li B."/>
            <person name="Bai Y."/>
            <person name="Zhang Z."/>
            <person name="Zhang Y."/>
            <person name="Wang W."/>
            <person name="Li J."/>
            <person name="Wei F."/>
            <person name="Li H."/>
            <person name="Jian M."/>
            <person name="Li J."/>
            <person name="Zhang Z."/>
            <person name="Nielsen R."/>
            <person name="Li D."/>
            <person name="Gu W."/>
            <person name="Yang Z."/>
            <person name="Xuan Z."/>
            <person name="Ryder O.A."/>
            <person name="Leung F.C."/>
            <person name="Zhou Y."/>
            <person name="Cao J."/>
            <person name="Sun X."/>
            <person name="Fu Y."/>
            <person name="Fang X."/>
            <person name="Guo X."/>
            <person name="Wang B."/>
            <person name="Hou R."/>
            <person name="Shen F."/>
            <person name="Mu B."/>
            <person name="Ni P."/>
            <person name="Lin R."/>
            <person name="Qian W."/>
            <person name="Wang G."/>
            <person name="Yu C."/>
            <person name="Nie W."/>
            <person name="Wang J."/>
            <person name="Wu Z."/>
            <person name="Liang H."/>
            <person name="Min J."/>
            <person name="Wu Q."/>
            <person name="Cheng S."/>
            <person name="Ruan J."/>
            <person name="Wang M."/>
            <person name="Shi Z."/>
            <person name="Wen M."/>
            <person name="Liu B."/>
            <person name="Ren X."/>
            <person name="Zheng H."/>
            <person name="Dong D."/>
            <person name="Cook K."/>
            <person name="Shan G."/>
            <person name="Zhang H."/>
            <person name="Kosiol C."/>
            <person name="Xie X."/>
            <person name="Lu Z."/>
            <person name="Zheng H."/>
            <person name="Li Y."/>
            <person name="Steiner C.C."/>
            <person name="Lam T.T."/>
            <person name="Lin S."/>
            <person name="Zhang Q."/>
            <person name="Li G."/>
            <person name="Tian J."/>
            <person name="Gong T."/>
            <person name="Liu H."/>
            <person name="Zhang D."/>
            <person name="Fang L."/>
            <person name="Ye C."/>
            <person name="Zhang J."/>
            <person name="Hu W."/>
            <person name="Xu A."/>
            <person name="Ren Y."/>
            <person name="Zhang G."/>
            <person name="Bruford M.W."/>
            <person name="Li Q."/>
            <person name="Ma L."/>
            <person name="Guo Y."/>
            <person name="An N."/>
            <person name="Hu Y."/>
            <person name="Zheng Y."/>
            <person name="Shi Y."/>
            <person name="Li Z."/>
            <person name="Liu Q."/>
            <person name="Chen Y."/>
            <person name="Zhao J."/>
            <person name="Qu N."/>
            <person name="Zhao S."/>
            <person name="Tian F."/>
            <person name="Wang X."/>
            <person name="Wang H."/>
            <person name="Xu L."/>
            <person name="Liu X."/>
            <person name="Vinar T."/>
            <person name="Wang Y."/>
            <person name="Lam T.W."/>
            <person name="Yiu S.M."/>
            <person name="Liu S."/>
            <person name="Zhang H."/>
            <person name="Li D."/>
            <person name="Huang Y."/>
            <person name="Wang X."/>
            <person name="Yang G."/>
            <person name="Jiang Z."/>
            <person name="Wang J."/>
            <person name="Qin N."/>
            <person name="Li L."/>
            <person name="Li J."/>
            <person name="Bolund L."/>
            <person name="Kristiansen K."/>
            <person name="Wong G.K."/>
            <person name="Olson M."/>
            <person name="Zhang X."/>
            <person name="Li S."/>
            <person name="Yang H."/>
            <person name="Wang J."/>
            <person name="Wang J."/>
        </authorList>
    </citation>
    <scope>NUCLEOTIDE SEQUENCE [LARGE SCALE GENOMIC DNA]</scope>
</reference>
<dbReference type="EMBL" id="GL193124">
    <property type="protein sequence ID" value="EFB13020.1"/>
    <property type="molecule type" value="Genomic_DNA"/>
</dbReference>
<accession>D2HPA4</accession>
<comment type="similarity">
    <text evidence="1 6">Belongs to the V-ATPase G subunit family.</text>
</comment>
<evidence type="ECO:0000256" key="6">
    <source>
        <dbReference type="RuleBase" id="RU364019"/>
    </source>
</evidence>
<sequence length="106" mass="12564">SQWQSIWQLLRPDKWEAERVSEACKWKNRRLKRGKEGAPTEIEQYCLQREKEFKAKEAVLRCGDRDAGEDDHPQTYFQPNSDEILGTVSAFVCDIRPEIHEHHRIN</sequence>
<evidence type="ECO:0000313" key="7">
    <source>
        <dbReference type="EMBL" id="EFB13020.1"/>
    </source>
</evidence>
<dbReference type="GO" id="GO:0000221">
    <property type="term" value="C:vacuolar proton-transporting V-type ATPase, V1 domain"/>
    <property type="evidence" value="ECO:0007669"/>
    <property type="project" value="TreeGrafter"/>
</dbReference>
<keyword evidence="4 6" id="KW-0406">Ion transport</keyword>
<dbReference type="Gene3D" id="1.20.5.620">
    <property type="entry name" value="F1F0 ATP synthase subunit B, membrane domain"/>
    <property type="match status" value="1"/>
</dbReference>
<organism evidence="7">
    <name type="scientific">Ailuropoda melanoleuca</name>
    <name type="common">Giant panda</name>
    <dbReference type="NCBI Taxonomy" id="9646"/>
    <lineage>
        <taxon>Eukaryota</taxon>
        <taxon>Metazoa</taxon>
        <taxon>Chordata</taxon>
        <taxon>Craniata</taxon>
        <taxon>Vertebrata</taxon>
        <taxon>Euteleostomi</taxon>
        <taxon>Mammalia</taxon>
        <taxon>Eutheria</taxon>
        <taxon>Laurasiatheria</taxon>
        <taxon>Carnivora</taxon>
        <taxon>Caniformia</taxon>
        <taxon>Ursidae</taxon>
        <taxon>Ailuropoda</taxon>
    </lineage>
</organism>
<feature type="non-terminal residue" evidence="7">
    <location>
        <position position="106"/>
    </location>
</feature>
<name>D2HPA4_AILME</name>
<dbReference type="Pfam" id="PF03179">
    <property type="entry name" value="V-ATPase_G"/>
    <property type="match status" value="1"/>
</dbReference>
<evidence type="ECO:0000256" key="4">
    <source>
        <dbReference type="ARBA" id="ARBA00023065"/>
    </source>
</evidence>
<protein>
    <recommendedName>
        <fullName evidence="6">V-type proton ATPase subunit G</fullName>
    </recommendedName>
</protein>
<dbReference type="AlphaFoldDB" id="D2HPA4"/>
<dbReference type="FunFam" id="1.20.5.620:FF:000004">
    <property type="entry name" value="V-type proton ATPase subunit G"/>
    <property type="match status" value="1"/>
</dbReference>